<dbReference type="InterPro" id="IPR009100">
    <property type="entry name" value="AcylCoA_DH/oxidase_NM_dom_sf"/>
</dbReference>
<keyword evidence="4" id="KW-0274">FAD</keyword>
<dbReference type="AlphaFoldDB" id="A0A261QZT7"/>
<dbReference type="SUPFAM" id="SSF47203">
    <property type="entry name" value="Acyl-CoA dehydrogenase C-terminal domain-like"/>
    <property type="match status" value="1"/>
</dbReference>
<dbReference type="Proteomes" id="UP000216947">
    <property type="component" value="Unassembled WGS sequence"/>
</dbReference>
<feature type="domain" description="Acyl-CoA dehydrogenase/oxidase C-terminal" evidence="6">
    <location>
        <begin position="189"/>
        <end position="310"/>
    </location>
</feature>
<evidence type="ECO:0000259" key="6">
    <source>
        <dbReference type="Pfam" id="PF00441"/>
    </source>
</evidence>
<evidence type="ECO:0000256" key="4">
    <source>
        <dbReference type="ARBA" id="ARBA00022827"/>
    </source>
</evidence>
<evidence type="ECO:0000256" key="2">
    <source>
        <dbReference type="ARBA" id="ARBA00009347"/>
    </source>
</evidence>
<evidence type="ECO:0000256" key="1">
    <source>
        <dbReference type="ARBA" id="ARBA00001974"/>
    </source>
</evidence>
<evidence type="ECO:0000256" key="3">
    <source>
        <dbReference type="ARBA" id="ARBA00022630"/>
    </source>
</evidence>
<dbReference type="InterPro" id="IPR009075">
    <property type="entry name" value="AcylCo_DH/oxidase_C"/>
</dbReference>
<proteinExistence type="inferred from homology"/>
<dbReference type="EMBL" id="NEVK01000006">
    <property type="protein sequence ID" value="OZI18284.1"/>
    <property type="molecule type" value="Genomic_DNA"/>
</dbReference>
<dbReference type="InterPro" id="IPR036250">
    <property type="entry name" value="AcylCo_DH-like_C"/>
</dbReference>
<dbReference type="Gene3D" id="1.20.140.10">
    <property type="entry name" value="Butyryl-CoA Dehydrogenase, subunit A, domain 3"/>
    <property type="match status" value="1"/>
</dbReference>
<comment type="cofactor">
    <cofactor evidence="1">
        <name>FAD</name>
        <dbReference type="ChEBI" id="CHEBI:57692"/>
    </cofactor>
</comment>
<name>A0A261QZT7_9BORD</name>
<keyword evidence="3" id="KW-0285">Flavoprotein</keyword>
<dbReference type="GO" id="GO:0050660">
    <property type="term" value="F:flavin adenine dinucleotide binding"/>
    <property type="evidence" value="ECO:0007669"/>
    <property type="project" value="InterPro"/>
</dbReference>
<keyword evidence="5" id="KW-0560">Oxidoreductase</keyword>
<sequence length="338" mass="35646">MMEASARRFLDERHPATVACRMAGDPAEQSDLWATVAQLGWPALLLPEPAGGMGQGLGAAWPLAVQAGRHLLTAPLVANMTLLQRLPAESHDGGKLAAWLEPVLTGSAAYAPAQRRPDGSLLVEYALAQRQALAWRYSQAGIRLELHGPCAGPAGVGIDPTAGSLRLAAGRPADILDVSMSDGQRAAWLQGYRLLRAAEMLGAAWAALDAAAAHARQRQQFGRAIGANQAVKHRLANDWMALDDAALAGKEAARLLDDAADEPAARACAVFELLALESAPRAAQHAIQLHGALGIAWESGMHLYLKRVLHIAAMLGGGRRRSELLDILWNDGGQAAAA</sequence>
<dbReference type="GO" id="GO:0003995">
    <property type="term" value="F:acyl-CoA dehydrogenase activity"/>
    <property type="evidence" value="ECO:0007669"/>
    <property type="project" value="TreeGrafter"/>
</dbReference>
<accession>A0A261QZT7</accession>
<comment type="caution">
    <text evidence="7">The sequence shown here is derived from an EMBL/GenBank/DDBJ whole genome shotgun (WGS) entry which is preliminary data.</text>
</comment>
<dbReference type="Gene3D" id="1.10.540.10">
    <property type="entry name" value="Acyl-CoA dehydrogenase/oxidase, N-terminal domain"/>
    <property type="match status" value="1"/>
</dbReference>
<protein>
    <recommendedName>
        <fullName evidence="6">Acyl-CoA dehydrogenase/oxidase C-terminal domain-containing protein</fullName>
    </recommendedName>
</protein>
<evidence type="ECO:0000256" key="5">
    <source>
        <dbReference type="ARBA" id="ARBA00023002"/>
    </source>
</evidence>
<keyword evidence="8" id="KW-1185">Reference proteome</keyword>
<dbReference type="PANTHER" id="PTHR43884">
    <property type="entry name" value="ACYL-COA DEHYDROGENASE"/>
    <property type="match status" value="1"/>
</dbReference>
<dbReference type="Pfam" id="PF00441">
    <property type="entry name" value="Acyl-CoA_dh_1"/>
    <property type="match status" value="1"/>
</dbReference>
<dbReference type="PANTHER" id="PTHR43884:SF20">
    <property type="entry name" value="ACYL-COA DEHYDROGENASE FADE28"/>
    <property type="match status" value="1"/>
</dbReference>
<organism evidence="7 8">
    <name type="scientific">Bordetella genomosp. 7</name>
    <dbReference type="NCBI Taxonomy" id="1416805"/>
    <lineage>
        <taxon>Bacteria</taxon>
        <taxon>Pseudomonadati</taxon>
        <taxon>Pseudomonadota</taxon>
        <taxon>Betaproteobacteria</taxon>
        <taxon>Burkholderiales</taxon>
        <taxon>Alcaligenaceae</taxon>
        <taxon>Bordetella</taxon>
    </lineage>
</organism>
<gene>
    <name evidence="7" type="ORF">CAL19_11715</name>
</gene>
<dbReference type="InterPro" id="IPR037069">
    <property type="entry name" value="AcylCoA_DH/ox_N_sf"/>
</dbReference>
<evidence type="ECO:0000313" key="8">
    <source>
        <dbReference type="Proteomes" id="UP000216947"/>
    </source>
</evidence>
<dbReference type="SUPFAM" id="SSF56645">
    <property type="entry name" value="Acyl-CoA dehydrogenase NM domain-like"/>
    <property type="match status" value="1"/>
</dbReference>
<reference evidence="8" key="1">
    <citation type="submission" date="2017-05" db="EMBL/GenBank/DDBJ databases">
        <title>Complete and WGS of Bordetella genogroups.</title>
        <authorList>
            <person name="Spilker T."/>
            <person name="Lipuma J."/>
        </authorList>
    </citation>
    <scope>NUCLEOTIDE SEQUENCE [LARGE SCALE GENOMIC DNA]</scope>
    <source>
        <strain evidence="8">AU18089</strain>
    </source>
</reference>
<comment type="similarity">
    <text evidence="2">Belongs to the acyl-CoA dehydrogenase family.</text>
</comment>
<evidence type="ECO:0000313" key="7">
    <source>
        <dbReference type="EMBL" id="OZI18284.1"/>
    </source>
</evidence>